<reference evidence="2" key="1">
    <citation type="submission" date="2016-09" db="EMBL/GenBank/DDBJ databases">
        <title>Draft genome of thermotolerant cyanobacterium Desertifilum sp. strain IPPAS B-1220.</title>
        <authorList>
            <person name="Sinetova M.A."/>
            <person name="Bolakhan K."/>
            <person name="Zayadan B.K."/>
            <person name="Mironov K.S."/>
            <person name="Ustinova V."/>
            <person name="Kupriyanova E.V."/>
            <person name="Sidorov R.A."/>
            <person name="Skrypnik A.N."/>
            <person name="Gogoleva N.E."/>
            <person name="Gogolev Y.V."/>
            <person name="Los D.A."/>
        </authorList>
    </citation>
    <scope>NUCLEOTIDE SEQUENCE [LARGE SCALE GENOMIC DNA]</scope>
    <source>
        <strain evidence="2">IPPAS B-1220</strain>
    </source>
</reference>
<comment type="caution">
    <text evidence="2">The sequence shown here is derived from an EMBL/GenBank/DDBJ whole genome shotgun (WGS) entry which is preliminary data.</text>
</comment>
<dbReference type="InterPro" id="IPR012334">
    <property type="entry name" value="Pectin_lyas_fold"/>
</dbReference>
<dbReference type="Gene3D" id="2.160.20.10">
    <property type="entry name" value="Single-stranded right-handed beta-helix, Pectin lyase-like"/>
    <property type="match status" value="3"/>
</dbReference>
<gene>
    <name evidence="2" type="ORF">BH720_04280</name>
</gene>
<dbReference type="AlphaFoldDB" id="A0A1E5QP24"/>
<evidence type="ECO:0000313" key="2">
    <source>
        <dbReference type="EMBL" id="OEJ76398.1"/>
    </source>
</evidence>
<dbReference type="STRING" id="1781255.BH720_04280"/>
<name>A0A1E5QP24_9CYAN</name>
<dbReference type="Pfam" id="PF05860">
    <property type="entry name" value="TPS"/>
    <property type="match status" value="1"/>
</dbReference>
<dbReference type="NCBIfam" id="TIGR01901">
    <property type="entry name" value="adhes_NPXG"/>
    <property type="match status" value="1"/>
</dbReference>
<dbReference type="InterPro" id="IPR008638">
    <property type="entry name" value="FhaB/CdiA-like_TPS"/>
</dbReference>
<proteinExistence type="predicted"/>
<evidence type="ECO:0000259" key="1">
    <source>
        <dbReference type="SMART" id="SM00912"/>
    </source>
</evidence>
<sequence>MLLTSGIAQAQIIPDSSLNTTVIPNGDRFTILNGTSAGNNLFHSFQQFSVPTGGAATFDLVNTPNISTIFSRVTGGNVSQIDGLIETRNHTQPVSLFLLNPNGILFGPNASVNLSGSFVATTAEGVLFADGVQWQTNPTAAPPLLTISVPVGLQLGANAGNIQLNGTPADNFFFRFPQVFQANAVALVGNDINFDNSTLSVPNGHVQLWALRNAEVGLEERDGWQLTTASPSAEWGLITMRQSSYLNTVAGLDAVASSATGGEIEIRGRGLTLQEGSGIATAIGSFGQGESITVRTTEFVDLLGVSSPLQYSSPGFYTSVFGESAIAGDIIVETERLRITNGAWIQSAVNASFDPITFEPTETSNSRTGDIIVRASDIEVSGANPFTAEFAGPSAITTLLMVGTDNVSGTISIDAQRVRVQDGGRISTDVLGFSFPGFPVSVTTGISGDISIRATESVEISGRTPLNFTSAVISAIQPFAEGRAGNISIETGRLSISDGGAVSSALSGSGTAGNIRILATEVAVSDPIIDSFSQTLSGITVALGEDAKGQGGSINLVAERLRVFNGGQIISSTDGEGDAGSVNLRVNRLEVQGSSQLLVEGEQQTLPSSISASSTTNFDAGSVRIAADTVRVRDGAVISVSNSATGNAGNLTLNAREVFLDNQASLQAEVNGGSQGNIRIRGADAVVLRRGSQITTNAGEDSTGGNIEIESASVVAVREENSDIVANAVRGSGGNIQIATQSLLGLQNRDRLTDESDITASSQFGLSGTVQINTLDVDPSSGLVALPSNVNDPTQQIAVGCGETQGSRFVATGRGGVPENPMQQVSHDRPWQDVRNLSSNPSLSRVQTPPASQPPFVEAMGWTRNAKGQPELIAQAPNDRALAARSPSNCRGTFVNFR</sequence>
<dbReference type="EMBL" id="MJGC01000038">
    <property type="protein sequence ID" value="OEJ76398.1"/>
    <property type="molecule type" value="Genomic_DNA"/>
</dbReference>
<dbReference type="SUPFAM" id="SSF51126">
    <property type="entry name" value="Pectin lyase-like"/>
    <property type="match status" value="2"/>
</dbReference>
<dbReference type="SMART" id="SM00912">
    <property type="entry name" value="Haemagg_act"/>
    <property type="match status" value="1"/>
</dbReference>
<organism evidence="2">
    <name type="scientific">Desertifilum tharense IPPAS B-1220</name>
    <dbReference type="NCBI Taxonomy" id="1781255"/>
    <lineage>
        <taxon>Bacteria</taxon>
        <taxon>Bacillati</taxon>
        <taxon>Cyanobacteriota</taxon>
        <taxon>Cyanophyceae</taxon>
        <taxon>Desertifilales</taxon>
        <taxon>Desertifilaceae</taxon>
        <taxon>Desertifilum</taxon>
    </lineage>
</organism>
<accession>A0A1E5QP24</accession>
<feature type="domain" description="Filamentous haemagglutinin FhaB/tRNA nuclease CdiA-like TPS" evidence="1">
    <location>
        <begin position="13"/>
        <end position="129"/>
    </location>
</feature>
<dbReference type="InterPro" id="IPR011050">
    <property type="entry name" value="Pectin_lyase_fold/virulence"/>
</dbReference>
<protein>
    <submittedName>
        <fullName evidence="2">Filamentous hemagglutinin</fullName>
    </submittedName>
</protein>